<feature type="non-terminal residue" evidence="1">
    <location>
        <position position="81"/>
    </location>
</feature>
<reference evidence="1 2" key="1">
    <citation type="journal article" date="2023" name="Sci. Data">
        <title>Genome assembly of the Korean intertidal mud-creeper Batillaria attramentaria.</title>
        <authorList>
            <person name="Patra A.K."/>
            <person name="Ho P.T."/>
            <person name="Jun S."/>
            <person name="Lee S.J."/>
            <person name="Kim Y."/>
            <person name="Won Y.J."/>
        </authorList>
    </citation>
    <scope>NUCLEOTIDE SEQUENCE [LARGE SCALE GENOMIC DNA]</scope>
    <source>
        <strain evidence="1">Wonlab-2016</strain>
    </source>
</reference>
<accession>A0ABD0L6I7</accession>
<dbReference type="Proteomes" id="UP001519460">
    <property type="component" value="Unassembled WGS sequence"/>
</dbReference>
<name>A0ABD0L6I7_9CAEN</name>
<dbReference type="AlphaFoldDB" id="A0ABD0L6I7"/>
<dbReference type="EMBL" id="JACVVK020000081">
    <property type="protein sequence ID" value="KAK7494742.1"/>
    <property type="molecule type" value="Genomic_DNA"/>
</dbReference>
<keyword evidence="2" id="KW-1185">Reference proteome</keyword>
<evidence type="ECO:0000313" key="1">
    <source>
        <dbReference type="EMBL" id="KAK7494742.1"/>
    </source>
</evidence>
<sequence length="81" mass="9195">AEAGSPTSRDKNPAPVRDSLTFRETDLFHLVKQPIQSCEERVRCFVPPTQNTAAFNKPITEDYYSIGVTFSLSTRREVDDF</sequence>
<comment type="caution">
    <text evidence="1">The sequence shown here is derived from an EMBL/GenBank/DDBJ whole genome shotgun (WGS) entry which is preliminary data.</text>
</comment>
<organism evidence="1 2">
    <name type="scientific">Batillaria attramentaria</name>
    <dbReference type="NCBI Taxonomy" id="370345"/>
    <lineage>
        <taxon>Eukaryota</taxon>
        <taxon>Metazoa</taxon>
        <taxon>Spiralia</taxon>
        <taxon>Lophotrochozoa</taxon>
        <taxon>Mollusca</taxon>
        <taxon>Gastropoda</taxon>
        <taxon>Caenogastropoda</taxon>
        <taxon>Sorbeoconcha</taxon>
        <taxon>Cerithioidea</taxon>
        <taxon>Batillariidae</taxon>
        <taxon>Batillaria</taxon>
    </lineage>
</organism>
<evidence type="ECO:0000313" key="2">
    <source>
        <dbReference type="Proteomes" id="UP001519460"/>
    </source>
</evidence>
<gene>
    <name evidence="1" type="ORF">BaRGS_00014140</name>
</gene>
<protein>
    <submittedName>
        <fullName evidence="1">Uncharacterized protein</fullName>
    </submittedName>
</protein>
<proteinExistence type="predicted"/>
<feature type="non-terminal residue" evidence="1">
    <location>
        <position position="1"/>
    </location>
</feature>